<dbReference type="GO" id="GO:0006995">
    <property type="term" value="P:cellular response to nitrogen starvation"/>
    <property type="evidence" value="ECO:0007669"/>
    <property type="project" value="UniProtKB-ARBA"/>
</dbReference>
<keyword evidence="10" id="KW-1185">Reference proteome</keyword>
<evidence type="ECO:0000256" key="6">
    <source>
        <dbReference type="ARBA" id="ARBA00022729"/>
    </source>
</evidence>
<comment type="similarity">
    <text evidence="2">Belongs to the C-terminally encoded plant signaling peptide (CEP) family.</text>
</comment>
<evidence type="ECO:0000313" key="10">
    <source>
        <dbReference type="Proteomes" id="UP000237105"/>
    </source>
</evidence>
<gene>
    <name evidence="9" type="ORF">PanWU01x14_248410</name>
</gene>
<comment type="subcellular location">
    <subcellularLocation>
        <location evidence="1">Secreted</location>
        <location evidence="1">Extracellular space</location>
        <location evidence="1">Apoplast</location>
    </subcellularLocation>
</comment>
<keyword evidence="7" id="KW-0379">Hydroxylation</keyword>
<comment type="caution">
    <text evidence="9">The sequence shown here is derived from an EMBL/GenBank/DDBJ whole genome shotgun (WGS) entry which is preliminary data.</text>
</comment>
<feature type="compositionally biased region" description="Low complexity" evidence="8">
    <location>
        <begin position="102"/>
        <end position="117"/>
    </location>
</feature>
<evidence type="ECO:0000256" key="7">
    <source>
        <dbReference type="ARBA" id="ARBA00023278"/>
    </source>
</evidence>
<evidence type="ECO:0000256" key="4">
    <source>
        <dbReference type="ARBA" id="ARBA00022525"/>
    </source>
</evidence>
<dbReference type="InterPro" id="IPR033250">
    <property type="entry name" value="CEP"/>
</dbReference>
<dbReference type="Proteomes" id="UP000237105">
    <property type="component" value="Unassembled WGS sequence"/>
</dbReference>
<organism evidence="9 10">
    <name type="scientific">Parasponia andersonii</name>
    <name type="common">Sponia andersonii</name>
    <dbReference type="NCBI Taxonomy" id="3476"/>
    <lineage>
        <taxon>Eukaryota</taxon>
        <taxon>Viridiplantae</taxon>
        <taxon>Streptophyta</taxon>
        <taxon>Embryophyta</taxon>
        <taxon>Tracheophyta</taxon>
        <taxon>Spermatophyta</taxon>
        <taxon>Magnoliopsida</taxon>
        <taxon>eudicotyledons</taxon>
        <taxon>Gunneridae</taxon>
        <taxon>Pentapetalae</taxon>
        <taxon>rosids</taxon>
        <taxon>fabids</taxon>
        <taxon>Rosales</taxon>
        <taxon>Cannabaceae</taxon>
        <taxon>Parasponia</taxon>
    </lineage>
</organism>
<name>A0A2P5BDI1_PARAD</name>
<keyword evidence="5" id="KW-0372">Hormone</keyword>
<dbReference type="OrthoDB" id="10331512at2759"/>
<feature type="region of interest" description="Disordered" evidence="8">
    <location>
        <begin position="80"/>
        <end position="123"/>
    </location>
</feature>
<dbReference type="GO" id="GO:1901371">
    <property type="term" value="P:regulation of leaf morphogenesis"/>
    <property type="evidence" value="ECO:0007669"/>
    <property type="project" value="TreeGrafter"/>
</dbReference>
<keyword evidence="9" id="KW-0472">Membrane</keyword>
<evidence type="ECO:0000256" key="1">
    <source>
        <dbReference type="ARBA" id="ARBA00004271"/>
    </source>
</evidence>
<evidence type="ECO:0000256" key="5">
    <source>
        <dbReference type="ARBA" id="ARBA00022702"/>
    </source>
</evidence>
<dbReference type="GO" id="GO:0048364">
    <property type="term" value="P:root development"/>
    <property type="evidence" value="ECO:0007669"/>
    <property type="project" value="InterPro"/>
</dbReference>
<dbReference type="GO" id="GO:0048046">
    <property type="term" value="C:apoplast"/>
    <property type="evidence" value="ECO:0007669"/>
    <property type="project" value="UniProtKB-SubCell"/>
</dbReference>
<dbReference type="EMBL" id="JXTB01000304">
    <property type="protein sequence ID" value="PON46854.1"/>
    <property type="molecule type" value="Genomic_DNA"/>
</dbReference>
<proteinExistence type="inferred from homology"/>
<reference evidence="10" key="1">
    <citation type="submission" date="2016-06" db="EMBL/GenBank/DDBJ databases">
        <title>Parallel loss of symbiosis genes in relatives of nitrogen-fixing non-legume Parasponia.</title>
        <authorList>
            <person name="Van Velzen R."/>
            <person name="Holmer R."/>
            <person name="Bu F."/>
            <person name="Rutten L."/>
            <person name="Van Zeijl A."/>
            <person name="Liu W."/>
            <person name="Santuari L."/>
            <person name="Cao Q."/>
            <person name="Sharma T."/>
            <person name="Shen D."/>
            <person name="Roswanjaya Y."/>
            <person name="Wardhani T."/>
            <person name="Kalhor M.S."/>
            <person name="Jansen J."/>
            <person name="Van den Hoogen J."/>
            <person name="Gungor B."/>
            <person name="Hartog M."/>
            <person name="Hontelez J."/>
            <person name="Verver J."/>
            <person name="Yang W.-C."/>
            <person name="Schijlen E."/>
            <person name="Repin R."/>
            <person name="Schilthuizen M."/>
            <person name="Schranz E."/>
            <person name="Heidstra R."/>
            <person name="Miyata K."/>
            <person name="Fedorova E."/>
            <person name="Kohlen W."/>
            <person name="Bisseling T."/>
            <person name="Smit S."/>
            <person name="Geurts R."/>
        </authorList>
    </citation>
    <scope>NUCLEOTIDE SEQUENCE [LARGE SCALE GENOMIC DNA]</scope>
    <source>
        <strain evidence="10">cv. WU1-14</strain>
    </source>
</reference>
<accession>A0A2P5BDI1</accession>
<protein>
    <submittedName>
        <fullName evidence="9">Transmembrane protein</fullName>
    </submittedName>
</protein>
<keyword evidence="6" id="KW-0732">Signal</keyword>
<evidence type="ECO:0000256" key="3">
    <source>
        <dbReference type="ARBA" id="ARBA00022523"/>
    </source>
</evidence>
<dbReference type="GO" id="GO:2000280">
    <property type="term" value="P:regulation of root development"/>
    <property type="evidence" value="ECO:0007669"/>
    <property type="project" value="TreeGrafter"/>
</dbReference>
<dbReference type="PANTHER" id="PTHR33348">
    <property type="entry name" value="PRECURSOR OF CEP5"/>
    <property type="match status" value="1"/>
</dbReference>
<keyword evidence="4" id="KW-0964">Secreted</keyword>
<dbReference type="AlphaFoldDB" id="A0A2P5BDI1"/>
<evidence type="ECO:0000256" key="8">
    <source>
        <dbReference type="SAM" id="MobiDB-lite"/>
    </source>
</evidence>
<keyword evidence="9" id="KW-0812">Transmembrane</keyword>
<keyword evidence="3" id="KW-0052">Apoplast</keyword>
<dbReference type="PANTHER" id="PTHR33348:SF3">
    <property type="entry name" value="PRECURSOR OF CEP1"/>
    <property type="match status" value="1"/>
</dbReference>
<dbReference type="GO" id="GO:0005179">
    <property type="term" value="F:hormone activity"/>
    <property type="evidence" value="ECO:0007669"/>
    <property type="project" value="UniProtKB-KW"/>
</dbReference>
<dbReference type="GO" id="GO:1902025">
    <property type="term" value="P:nitrate import"/>
    <property type="evidence" value="ECO:0007669"/>
    <property type="project" value="TreeGrafter"/>
</dbReference>
<sequence>MASVKIMRARTVFFLVLIFFCGIISCQGIRTIAKFKIDAIDVVGDNQFENYAVLGKHGVIGTGLFGGRLDNIIGRRSVLDNGDQAENVPNAEKSTDDFRPTAPGHSPGAGHSHGPSSVDPNPK</sequence>
<evidence type="ECO:0000256" key="2">
    <source>
        <dbReference type="ARBA" id="ARBA00008963"/>
    </source>
</evidence>
<evidence type="ECO:0000313" key="9">
    <source>
        <dbReference type="EMBL" id="PON46854.1"/>
    </source>
</evidence>
<dbReference type="PROSITE" id="PS51257">
    <property type="entry name" value="PROKAR_LIPOPROTEIN"/>
    <property type="match status" value="1"/>
</dbReference>